<organism evidence="2 3">
    <name type="scientific">Dermatophilus congolensis</name>
    <dbReference type="NCBI Taxonomy" id="1863"/>
    <lineage>
        <taxon>Bacteria</taxon>
        <taxon>Bacillati</taxon>
        <taxon>Actinomycetota</taxon>
        <taxon>Actinomycetes</taxon>
        <taxon>Micrococcales</taxon>
        <taxon>Dermatophilaceae</taxon>
        <taxon>Dermatophilus</taxon>
    </lineage>
</organism>
<keyword evidence="1" id="KW-1133">Transmembrane helix</keyword>
<feature type="transmembrane region" description="Helical" evidence="1">
    <location>
        <begin position="9"/>
        <end position="30"/>
    </location>
</feature>
<sequence length="91" mass="9424">MIAYFLSEVGAVTAVALVVGAGLPALYSFGIRSLSSGVSDTTPIPTSNRILAFFIFGLVLLVVLFGLLVILSSGLGAKVEMNGFIPTFVSK</sequence>
<dbReference type="Proteomes" id="UP000242637">
    <property type="component" value="Chromosome 1"/>
</dbReference>
<evidence type="ECO:0000313" key="3">
    <source>
        <dbReference type="Proteomes" id="UP000242637"/>
    </source>
</evidence>
<dbReference type="GeneID" id="63458592"/>
<dbReference type="KEGG" id="dco:SAMEA4475696_0295"/>
<proteinExistence type="predicted"/>
<reference evidence="2 3" key="1">
    <citation type="submission" date="2017-06" db="EMBL/GenBank/DDBJ databases">
        <authorList>
            <consortium name="Pathogen Informatics"/>
        </authorList>
    </citation>
    <scope>NUCLEOTIDE SEQUENCE [LARGE SCALE GENOMIC DNA]</scope>
    <source>
        <strain evidence="2 3">NCTC13039</strain>
    </source>
</reference>
<dbReference type="STRING" id="1121387.GCA_000429885_01420"/>
<dbReference type="AlphaFoldDB" id="A0A239V8U8"/>
<keyword evidence="1" id="KW-0812">Transmembrane</keyword>
<evidence type="ECO:0000313" key="2">
    <source>
        <dbReference type="EMBL" id="SNV17794.1"/>
    </source>
</evidence>
<feature type="transmembrane region" description="Helical" evidence="1">
    <location>
        <begin position="50"/>
        <end position="71"/>
    </location>
</feature>
<keyword evidence="3" id="KW-1185">Reference proteome</keyword>
<evidence type="ECO:0000256" key="1">
    <source>
        <dbReference type="SAM" id="Phobius"/>
    </source>
</evidence>
<dbReference type="RefSeq" id="WP_028327326.1">
    <property type="nucleotide sequence ID" value="NZ_JAAFNI010000001.1"/>
</dbReference>
<name>A0A239V8U8_9MICO</name>
<keyword evidence="1" id="KW-0472">Membrane</keyword>
<protein>
    <submittedName>
        <fullName evidence="2">Uncharacterized protein</fullName>
    </submittedName>
</protein>
<accession>A0A239V8U8</accession>
<gene>
    <name evidence="2" type="ORF">SAMEA4475696_00295</name>
</gene>
<dbReference type="EMBL" id="LT906453">
    <property type="protein sequence ID" value="SNV17794.1"/>
    <property type="molecule type" value="Genomic_DNA"/>
</dbReference>